<dbReference type="Proteomes" id="UP000076643">
    <property type="component" value="Unassembled WGS sequence"/>
</dbReference>
<dbReference type="AlphaFoldDB" id="A0A166XKY1"/>
<dbReference type="PATRIC" id="fig|1365250.3.peg.1630"/>
<dbReference type="RefSeq" id="WP_063355477.1">
    <property type="nucleotide sequence ID" value="NZ_AQHB01000030.1"/>
</dbReference>
<name>A0A166XKY1_9GAMM</name>
<organism evidence="1 2">
    <name type="scientific">Pseudoalteromonas luteoviolacea DSM 6061</name>
    <dbReference type="NCBI Taxonomy" id="1365250"/>
    <lineage>
        <taxon>Bacteria</taxon>
        <taxon>Pseudomonadati</taxon>
        <taxon>Pseudomonadota</taxon>
        <taxon>Gammaproteobacteria</taxon>
        <taxon>Alteromonadales</taxon>
        <taxon>Pseudoalteromonadaceae</taxon>
        <taxon>Pseudoalteromonas</taxon>
    </lineage>
</organism>
<keyword evidence="2" id="KW-1185">Reference proteome</keyword>
<dbReference type="Pfam" id="PF06082">
    <property type="entry name" value="YjbH"/>
    <property type="match status" value="2"/>
</dbReference>
<dbReference type="EMBL" id="AUYB01000095">
    <property type="protein sequence ID" value="KZN40495.1"/>
    <property type="molecule type" value="Genomic_DNA"/>
</dbReference>
<sequence>MSKFIPLFISGLTVVSAPSFSEENLETFRSFTGFTGLINTTNSEVLKSGTWDFGYNNMLDYRGEEYLDGHNLVFSAGLFEGFEVSGLIASNSMQDSLFDRNSHTEREQVRDLSFNAKYRIPMIPKEWFSLSIGSKDIGGAANQYRMNFAVASKEWKDFRFSAGLANSDHTTGMMNGAFGGVEWFPLDWFALQVEYDAEAVNAAARITIPKEWLYDLGELTLTSRFYSNTDYSAEDDVYWGVNFKAPFSDEHQSRVSHVEAAPAPVIVTNRSKPKAEKVIAAEKAKVAVESEEPNQTEKVSRADLNKLSRKLRNVLIADGFESVRVGFNQQPVVLVSFENSVFNRNELDALGLVAGRISELFSGTNAEFVLQLKNHGLPMLSLSGDVQSYEGFIKHNQSPAIQVKLGSMRSIGGVSWVGLESSNTPYFKPRVTLSPELSSTHATELGVFDYSLAIRADLTVPLWQGGGFNISAQSVVSESSDFEDFGAFDGRSEDDGVNNAFFYQTFQLPWGIYNQTKIGYFREHHKYTGFINETAWVSPDGNHQLTNTYGFFDYKDYDSDRDYHTFGYQYNWAEKDITFHVTGGKFWRKDSGVRVETRFWFGDSYVALYGEETNTQMAGVAISIPLSKRKSMNVTKFGQIKGNHAWRHQVGTKIGDSNNYLVYQQGYTPQTSISLDRTFLNQGRTSVEYVYNNLQRLRDAYLTYK</sequence>
<accession>A0A166XKY1</accession>
<reference evidence="1 2" key="1">
    <citation type="submission" date="2013-07" db="EMBL/GenBank/DDBJ databases">
        <title>Comparative Genomic and Metabolomic Analysis of Twelve Strains of Pseudoalteromonas luteoviolacea.</title>
        <authorList>
            <person name="Vynne N.G."/>
            <person name="Mansson M."/>
            <person name="Gram L."/>
        </authorList>
    </citation>
    <scope>NUCLEOTIDE SEQUENCE [LARGE SCALE GENOMIC DNA]</scope>
    <source>
        <strain evidence="1 2">DSM 6061</strain>
    </source>
</reference>
<protein>
    <submittedName>
        <fullName evidence="1">Uncharacterized protein</fullName>
    </submittedName>
</protein>
<evidence type="ECO:0000313" key="1">
    <source>
        <dbReference type="EMBL" id="KZN40495.1"/>
    </source>
</evidence>
<evidence type="ECO:0000313" key="2">
    <source>
        <dbReference type="Proteomes" id="UP000076643"/>
    </source>
</evidence>
<comment type="caution">
    <text evidence="1">The sequence shown here is derived from an EMBL/GenBank/DDBJ whole genome shotgun (WGS) entry which is preliminary data.</text>
</comment>
<dbReference type="InterPro" id="IPR010344">
    <property type="entry name" value="YbjH"/>
</dbReference>
<proteinExistence type="predicted"/>
<gene>
    <name evidence="1" type="ORF">N475_12000</name>
</gene>